<reference evidence="9" key="1">
    <citation type="submission" date="2019-06" db="EMBL/GenBank/DDBJ databases">
        <title>Alistipes onderdonkii subsp. vulgaris subsp. nov., Alistipes dispar sp. nov. and Alistipes communis sp. nov., isolated from human faeces, and creation of Alistipes onderdonkii subsp. onderdonkii subsp. nov.</title>
        <authorList>
            <person name="Sakamoto M."/>
            <person name="Ikeyama N."/>
            <person name="Ogata Y."/>
            <person name="Suda W."/>
            <person name="Iino T."/>
            <person name="Hattori M."/>
            <person name="Ohkuma M."/>
        </authorList>
    </citation>
    <scope>NUCLEOTIDE SEQUENCE [LARGE SCALE GENOMIC DNA]</scope>
    <source>
        <strain evidence="9">5CPEGH6</strain>
    </source>
</reference>
<evidence type="ECO:0000256" key="1">
    <source>
        <dbReference type="ARBA" id="ARBA00004651"/>
    </source>
</evidence>
<dbReference type="Proteomes" id="UP000319374">
    <property type="component" value="Chromosome"/>
</dbReference>
<protein>
    <submittedName>
        <fullName evidence="8">Phosphoglycerol transferase</fullName>
    </submittedName>
</protein>
<dbReference type="PANTHER" id="PTHR47371">
    <property type="entry name" value="LIPOTEICHOIC ACID SYNTHASE"/>
    <property type="match status" value="1"/>
</dbReference>
<keyword evidence="2" id="KW-1003">Cell membrane</keyword>
<proteinExistence type="predicted"/>
<gene>
    <name evidence="8" type="ORF">A5CPEGH6_23840</name>
</gene>
<dbReference type="GO" id="GO:0005886">
    <property type="term" value="C:plasma membrane"/>
    <property type="evidence" value="ECO:0007669"/>
    <property type="project" value="UniProtKB-SubCell"/>
</dbReference>
<dbReference type="Pfam" id="PF00884">
    <property type="entry name" value="Sulfatase"/>
    <property type="match status" value="1"/>
</dbReference>
<keyword evidence="9" id="KW-1185">Reference proteome</keyword>
<keyword evidence="3 6" id="KW-0812">Transmembrane</keyword>
<keyword evidence="4 6" id="KW-1133">Transmembrane helix</keyword>
<keyword evidence="5 6" id="KW-0472">Membrane</keyword>
<feature type="domain" description="Sulfatase N-terminal" evidence="7">
    <location>
        <begin position="247"/>
        <end position="521"/>
    </location>
</feature>
<evidence type="ECO:0000256" key="5">
    <source>
        <dbReference type="ARBA" id="ARBA00023136"/>
    </source>
</evidence>
<dbReference type="InterPro" id="IPR017850">
    <property type="entry name" value="Alkaline_phosphatase_core_sf"/>
</dbReference>
<dbReference type="GeneID" id="98674368"/>
<dbReference type="PANTHER" id="PTHR47371:SF3">
    <property type="entry name" value="PHOSPHOGLYCEROL TRANSFERASE I"/>
    <property type="match status" value="1"/>
</dbReference>
<evidence type="ECO:0000256" key="3">
    <source>
        <dbReference type="ARBA" id="ARBA00022692"/>
    </source>
</evidence>
<dbReference type="InterPro" id="IPR050448">
    <property type="entry name" value="OpgB/LTA_synthase_biosynth"/>
</dbReference>
<feature type="transmembrane region" description="Helical" evidence="6">
    <location>
        <begin position="76"/>
        <end position="94"/>
    </location>
</feature>
<feature type="transmembrane region" description="Helical" evidence="6">
    <location>
        <begin position="156"/>
        <end position="176"/>
    </location>
</feature>
<comment type="subcellular location">
    <subcellularLocation>
        <location evidence="1">Cell membrane</location>
        <topology evidence="1">Multi-pass membrane protein</topology>
    </subcellularLocation>
</comment>
<dbReference type="RefSeq" id="WP_141429879.1">
    <property type="nucleotide sequence ID" value="NZ_AP019736.1"/>
</dbReference>
<evidence type="ECO:0000256" key="4">
    <source>
        <dbReference type="ARBA" id="ARBA00022989"/>
    </source>
</evidence>
<sequence>MIRTPFVRTGIPGGSSPLFRPAIYLLLTLAFYAALSAADRIWEIPHPHLFVIRLRRFTDAMLLALPVWFLHKKRWVLLWIALADLYLLSNVWYYRNYGNVMPLPSYLMVRNLDGLGPSIRSSIRLRDLWIVLPSVCFAVCYPFLSRYDSKGGGKRFRIVWCAGCLLFIAAVVALPYRHDRNSFSHPWPCFRNELMVGYREFGLINYWIYEIGCLQGCSDEEKQYAAQFVEASERRAFRDPLTPEHRKNLIVVLMESLSSWPIGLTVEGTEVTPFLDSLARDTSVICFPHVLPQVKDGRSSDAQLLLNTGLLPIETGAAASLYGSTNTYPSLPKALARKGYASASFICDSRSYWNQEATTKSYGFGALHEKLGEGGPSVRADENLYRRTLPILRELPQPFYAQLVTMSGHDAVKSELESPLNEACITDEQAKYYLVVTQYADRCLAGFIDSLKRCGLYERSIVVITGDHDSITRNRYEGRERCELSDRFVPLFILNAPLKAVGTDAAIAQCDIYPSLLDMMNAGDYIFHGLGESVFRRRIDCASDHSSGWVGDNTDDSVRQYRKALWRVSDILIRSDYFKSRTDD</sequence>
<keyword evidence="8" id="KW-0808">Transferase</keyword>
<accession>A0A4Y1X5L7</accession>
<evidence type="ECO:0000259" key="7">
    <source>
        <dbReference type="Pfam" id="PF00884"/>
    </source>
</evidence>
<dbReference type="AlphaFoldDB" id="A0A4Y1X5L7"/>
<evidence type="ECO:0000256" key="6">
    <source>
        <dbReference type="SAM" id="Phobius"/>
    </source>
</evidence>
<evidence type="ECO:0000313" key="8">
    <source>
        <dbReference type="EMBL" id="BBL07746.1"/>
    </source>
</evidence>
<dbReference type="InterPro" id="IPR000917">
    <property type="entry name" value="Sulfatase_N"/>
</dbReference>
<dbReference type="CDD" id="cd16015">
    <property type="entry name" value="LTA_synthase"/>
    <property type="match status" value="1"/>
</dbReference>
<feature type="transmembrane region" description="Helical" evidence="6">
    <location>
        <begin position="128"/>
        <end position="144"/>
    </location>
</feature>
<dbReference type="SUPFAM" id="SSF53649">
    <property type="entry name" value="Alkaline phosphatase-like"/>
    <property type="match status" value="1"/>
</dbReference>
<organism evidence="8 9">
    <name type="scientific">Alistipes dispar</name>
    <dbReference type="NCBI Taxonomy" id="2585119"/>
    <lineage>
        <taxon>Bacteria</taxon>
        <taxon>Pseudomonadati</taxon>
        <taxon>Bacteroidota</taxon>
        <taxon>Bacteroidia</taxon>
        <taxon>Bacteroidales</taxon>
        <taxon>Rikenellaceae</taxon>
        <taxon>Alistipes</taxon>
    </lineage>
</organism>
<dbReference type="KEGG" id="ada:A5CPEGH6_23840"/>
<dbReference type="Gene3D" id="3.40.720.10">
    <property type="entry name" value="Alkaline Phosphatase, subunit A"/>
    <property type="match status" value="1"/>
</dbReference>
<dbReference type="EMBL" id="AP019736">
    <property type="protein sequence ID" value="BBL07746.1"/>
    <property type="molecule type" value="Genomic_DNA"/>
</dbReference>
<evidence type="ECO:0000313" key="9">
    <source>
        <dbReference type="Proteomes" id="UP000319374"/>
    </source>
</evidence>
<dbReference type="GO" id="GO:0016740">
    <property type="term" value="F:transferase activity"/>
    <property type="evidence" value="ECO:0007669"/>
    <property type="project" value="UniProtKB-KW"/>
</dbReference>
<name>A0A4Y1X5L7_9BACT</name>
<dbReference type="OrthoDB" id="9777768at2"/>
<evidence type="ECO:0000256" key="2">
    <source>
        <dbReference type="ARBA" id="ARBA00022475"/>
    </source>
</evidence>